<dbReference type="EMBL" id="CP054803">
    <property type="protein sequence ID" value="QKU22264.1"/>
    <property type="molecule type" value="Genomic_DNA"/>
</dbReference>
<protein>
    <submittedName>
        <fullName evidence="3">META and DUF4377 domain-containing protein</fullName>
    </submittedName>
</protein>
<dbReference type="InterPro" id="IPR038670">
    <property type="entry name" value="HslJ-like_sf"/>
</dbReference>
<evidence type="ECO:0000259" key="1">
    <source>
        <dbReference type="Pfam" id="PF03724"/>
    </source>
</evidence>
<evidence type="ECO:0000313" key="3">
    <source>
        <dbReference type="EMBL" id="QKU22264.1"/>
    </source>
</evidence>
<dbReference type="Pfam" id="PF14302">
    <property type="entry name" value="DUF4377"/>
    <property type="match status" value="1"/>
</dbReference>
<dbReference type="Pfam" id="PF03724">
    <property type="entry name" value="META"/>
    <property type="match status" value="1"/>
</dbReference>
<accession>A0A6N1MNJ3</accession>
<dbReference type="InterPro" id="IPR025485">
    <property type="entry name" value="DUF4377"/>
</dbReference>
<dbReference type="AlphaFoldDB" id="A0A6N1MNJ3"/>
<dbReference type="Proteomes" id="UP000509126">
    <property type="component" value="Chromosome"/>
</dbReference>
<organism evidence="3 4">
    <name type="scientific">Acinetobacter lwoffii</name>
    <dbReference type="NCBI Taxonomy" id="28090"/>
    <lineage>
        <taxon>Bacteria</taxon>
        <taxon>Pseudomonadati</taxon>
        <taxon>Pseudomonadota</taxon>
        <taxon>Gammaproteobacteria</taxon>
        <taxon>Moraxellales</taxon>
        <taxon>Moraxellaceae</taxon>
        <taxon>Acinetobacter</taxon>
    </lineage>
</organism>
<evidence type="ECO:0000259" key="2">
    <source>
        <dbReference type="Pfam" id="PF14302"/>
    </source>
</evidence>
<gene>
    <name evidence="3" type="ORF">FOB19_13200</name>
</gene>
<sequence>MYPYFFSIHPLLLFELYILHYKSMKLKFIVLALLPLTFAACQSSDIQRAGDLAVATIQQKNADQILPAYHWELNRGLERPIVLSFDTQGRLSAVTGCNGLGTTWSVKNNIITTSEVIGTEMACDAALMEQERFVSQLLQKRDIPFTLNTTDPDKPTLTLMAANGQTYEFIGKMTPETKYQGQAETIFLEISPDTKQCTGVAQKSCLQVKEVKYDQNGLKTQVDKDWTLFYDQIDGFQHSPNERQIIRVKRFEIKHPAADQSKYAYIFDMAVEREIVKGAL</sequence>
<feature type="domain" description="DUF306" evidence="1">
    <location>
        <begin position="80"/>
        <end position="166"/>
    </location>
</feature>
<evidence type="ECO:0000313" key="4">
    <source>
        <dbReference type="Proteomes" id="UP000509126"/>
    </source>
</evidence>
<dbReference type="InterPro" id="IPR053147">
    <property type="entry name" value="Hsp_HslJ-like"/>
</dbReference>
<feature type="domain" description="DUF4377" evidence="2">
    <location>
        <begin position="190"/>
        <end position="273"/>
    </location>
</feature>
<dbReference type="PANTHER" id="PTHR35535">
    <property type="entry name" value="HEAT SHOCK PROTEIN HSLJ"/>
    <property type="match status" value="1"/>
</dbReference>
<dbReference type="InterPro" id="IPR005184">
    <property type="entry name" value="DUF306_Meta_HslJ"/>
</dbReference>
<reference evidence="3 4" key="1">
    <citation type="submission" date="2019-11" db="EMBL/GenBank/DDBJ databases">
        <title>FDA dAtabase for Regulatory Grade micrObial Sequences (FDA-ARGOS): Supporting development and validation of Infectious Disease Dx tests.</title>
        <authorList>
            <person name="Patel R."/>
            <person name="Rucinski S."/>
            <person name="Tallon L."/>
            <person name="Sadzewicz L."/>
            <person name="Vavikolanu K."/>
            <person name="Mehta A."/>
            <person name="Aluvathingal J."/>
            <person name="Nadendla S."/>
            <person name="Nandy P."/>
            <person name="Geyer C."/>
            <person name="Yan Y."/>
            <person name="Sichtig H."/>
        </authorList>
    </citation>
    <scope>NUCLEOTIDE SEQUENCE [LARGE SCALE GENOMIC DNA]</scope>
    <source>
        <strain evidence="3 4">FDAARGOS_557</strain>
    </source>
</reference>
<dbReference type="Gene3D" id="2.40.128.270">
    <property type="match status" value="1"/>
</dbReference>
<name>A0A6N1MNJ3_ACILW</name>
<proteinExistence type="predicted"/>
<dbReference type="PANTHER" id="PTHR35535:SF1">
    <property type="entry name" value="HEAT SHOCK PROTEIN HSLJ"/>
    <property type="match status" value="1"/>
</dbReference>